<evidence type="ECO:0000313" key="1">
    <source>
        <dbReference type="EMBL" id="KAJ7964057.1"/>
    </source>
</evidence>
<organism evidence="1 2">
    <name type="scientific">Quillaja saponaria</name>
    <name type="common">Soap bark tree</name>
    <dbReference type="NCBI Taxonomy" id="32244"/>
    <lineage>
        <taxon>Eukaryota</taxon>
        <taxon>Viridiplantae</taxon>
        <taxon>Streptophyta</taxon>
        <taxon>Embryophyta</taxon>
        <taxon>Tracheophyta</taxon>
        <taxon>Spermatophyta</taxon>
        <taxon>Magnoliopsida</taxon>
        <taxon>eudicotyledons</taxon>
        <taxon>Gunneridae</taxon>
        <taxon>Pentapetalae</taxon>
        <taxon>rosids</taxon>
        <taxon>fabids</taxon>
        <taxon>Fabales</taxon>
        <taxon>Quillajaceae</taxon>
        <taxon>Quillaja</taxon>
    </lineage>
</organism>
<name>A0AAD7LTT2_QUISA</name>
<keyword evidence="2" id="KW-1185">Reference proteome</keyword>
<protein>
    <submittedName>
        <fullName evidence="1">Protein MON2-like protein</fullName>
    </submittedName>
</protein>
<accession>A0AAD7LTT2</accession>
<reference evidence="1" key="1">
    <citation type="journal article" date="2023" name="Science">
        <title>Elucidation of the pathway for biosynthesis of saponin adjuvants from the soapbark tree.</title>
        <authorList>
            <person name="Reed J."/>
            <person name="Orme A."/>
            <person name="El-Demerdash A."/>
            <person name="Owen C."/>
            <person name="Martin L.B.B."/>
            <person name="Misra R.C."/>
            <person name="Kikuchi S."/>
            <person name="Rejzek M."/>
            <person name="Martin A.C."/>
            <person name="Harkess A."/>
            <person name="Leebens-Mack J."/>
            <person name="Louveau T."/>
            <person name="Stephenson M.J."/>
            <person name="Osbourn A."/>
        </authorList>
    </citation>
    <scope>NUCLEOTIDE SEQUENCE</scope>
    <source>
        <strain evidence="1">S10</strain>
    </source>
</reference>
<evidence type="ECO:0000313" key="2">
    <source>
        <dbReference type="Proteomes" id="UP001163823"/>
    </source>
</evidence>
<dbReference type="KEGG" id="qsa:O6P43_013923"/>
<sequence>MASMVVFELDLRALSAEAQCLYLVVKDGAEHAIIKTTCPVPSFPLCSSINVLCATSYFSESIIPRTPNSEKKRSALDL</sequence>
<dbReference type="EMBL" id="JARAOO010000006">
    <property type="protein sequence ID" value="KAJ7964057.1"/>
    <property type="molecule type" value="Genomic_DNA"/>
</dbReference>
<proteinExistence type="predicted"/>
<dbReference type="AlphaFoldDB" id="A0AAD7LTT2"/>
<dbReference type="Proteomes" id="UP001163823">
    <property type="component" value="Chromosome 6"/>
</dbReference>
<comment type="caution">
    <text evidence="1">The sequence shown here is derived from an EMBL/GenBank/DDBJ whole genome shotgun (WGS) entry which is preliminary data.</text>
</comment>
<gene>
    <name evidence="1" type="ORF">O6P43_013923</name>
</gene>